<dbReference type="GO" id="GO:0005737">
    <property type="term" value="C:cytoplasm"/>
    <property type="evidence" value="ECO:0007669"/>
    <property type="project" value="TreeGrafter"/>
</dbReference>
<evidence type="ECO:0000256" key="6">
    <source>
        <dbReference type="ARBA" id="ARBA00022842"/>
    </source>
</evidence>
<feature type="region of interest" description="Disordered" evidence="7">
    <location>
        <begin position="221"/>
        <end position="242"/>
    </location>
</feature>
<evidence type="ECO:0000256" key="5">
    <source>
        <dbReference type="ARBA" id="ARBA00022839"/>
    </source>
</evidence>
<dbReference type="Gene3D" id="3.30.420.10">
    <property type="entry name" value="Ribonuclease H-like superfamily/Ribonuclease H"/>
    <property type="match status" value="1"/>
</dbReference>
<gene>
    <name evidence="9" type="ORF">HICCMSTLAB_LOCUS1534</name>
</gene>
<feature type="compositionally biased region" description="Polar residues" evidence="7">
    <location>
        <begin position="228"/>
        <end position="242"/>
    </location>
</feature>
<dbReference type="GO" id="GO:0046872">
    <property type="term" value="F:metal ion binding"/>
    <property type="evidence" value="ECO:0007669"/>
    <property type="project" value="UniProtKB-KW"/>
</dbReference>
<evidence type="ECO:0000313" key="10">
    <source>
        <dbReference type="Proteomes" id="UP000786811"/>
    </source>
</evidence>
<dbReference type="GO" id="GO:0003676">
    <property type="term" value="F:nucleic acid binding"/>
    <property type="evidence" value="ECO:0007669"/>
    <property type="project" value="InterPro"/>
</dbReference>
<dbReference type="OrthoDB" id="6095482at2759"/>
<reference evidence="9" key="1">
    <citation type="submission" date="2021-04" db="EMBL/GenBank/DDBJ databases">
        <authorList>
            <person name="Chebbi M.A.C M."/>
        </authorList>
    </citation>
    <scope>NUCLEOTIDE SEQUENCE</scope>
</reference>
<dbReference type="SUPFAM" id="SSF53098">
    <property type="entry name" value="Ribonuclease H-like"/>
    <property type="match status" value="1"/>
</dbReference>
<accession>A0A8J2H049</accession>
<evidence type="ECO:0000256" key="1">
    <source>
        <dbReference type="ARBA" id="ARBA00001946"/>
    </source>
</evidence>
<proteinExistence type="predicted"/>
<keyword evidence="2" id="KW-0540">Nuclease</keyword>
<evidence type="ECO:0000259" key="8">
    <source>
        <dbReference type="Pfam" id="PF20700"/>
    </source>
</evidence>
<evidence type="ECO:0000256" key="7">
    <source>
        <dbReference type="SAM" id="MobiDB-lite"/>
    </source>
</evidence>
<dbReference type="EMBL" id="CAJNRD030001116">
    <property type="protein sequence ID" value="CAG5075380.1"/>
    <property type="molecule type" value="Genomic_DNA"/>
</dbReference>
<dbReference type="PANTHER" id="PTHR13058:SF22">
    <property type="entry name" value="EXODEOXYRIBONUCLEASE III"/>
    <property type="match status" value="1"/>
</dbReference>
<keyword evidence="10" id="KW-1185">Reference proteome</keyword>
<evidence type="ECO:0000256" key="2">
    <source>
        <dbReference type="ARBA" id="ARBA00022722"/>
    </source>
</evidence>
<dbReference type="GO" id="GO:0006308">
    <property type="term" value="P:DNA catabolic process"/>
    <property type="evidence" value="ECO:0007669"/>
    <property type="project" value="TreeGrafter"/>
</dbReference>
<feature type="domain" description="Mutator-like transposase" evidence="8">
    <location>
        <begin position="238"/>
        <end position="440"/>
    </location>
</feature>
<dbReference type="Proteomes" id="UP000786811">
    <property type="component" value="Unassembled WGS sequence"/>
</dbReference>
<protein>
    <recommendedName>
        <fullName evidence="8">Mutator-like transposase domain-containing protein</fullName>
    </recommendedName>
</protein>
<dbReference type="InterPro" id="IPR040393">
    <property type="entry name" value="TREX1/2"/>
</dbReference>
<evidence type="ECO:0000256" key="4">
    <source>
        <dbReference type="ARBA" id="ARBA00022801"/>
    </source>
</evidence>
<name>A0A8J2H049_COTCN</name>
<keyword evidence="3" id="KW-0479">Metal-binding</keyword>
<sequence>MSKPERQYRWKGKIVSKKIFLQRSKQSELARQLPQKRENSEEPVDDKKDEKNPVLLDGYRIVDLKYLAQQLWCTTCKETLSLEYAESERRIGLAFVLLVRCHKCLLINEVYTGKQKPSLDKRSFRFDINCKSVIGTLHCGSGWTHLKKLLACMDIPSFGFKTFKQYEKEVGLAAEDVAKESFREAAKLEREQTIQQSEALESQLPKEFQSNFIIHRRLSNGDLPPSKPLTSANVQDSSTSEELNTVEIESGASWDDVVRVMVSYDMGWSTRATGRQYDSKNGFGAIIGGLTGLVLDFSTCNRICATCNRGGPTSNHENCRLNFYGSAKAMEPHVAKKLVVDSEILRAENIEVGVLVGDDDCSTIAACRAAANHPIIKQSDVNHTIQKSHKELTKDRIVYLHRCFTYALSQNKGNCSGLAAAIRCIPYHAFNDHTQCGTWCGYNGDKENYVHKVIPGGFQDPILFQELKKIFDKLADNAQKFSNGASSNANESLNAMMASKAPKSRCYSRTASADYRFACAIGQKNVGEGYVKKIAQKINLTSSNHLTRHISSRERILSQRRALIKTHAYKKRRMQLKKFRSMLRHRKENQEGVTYQSNCSLFTEPAVLEEEIDDNDNYLNSEEDTCEYLIILLDLETSGFEADCDILQIAAQCGKKIFATYIDPVRQISQKASEAHGLTNCSGKLFYYGKQVESVSLRLALSNLYEWLKSLGKKCCIATHNLAFDGPRLFRAIDKNKLTSDYSEVVYEFVDTLKKIREVTGKKPKKLEIKSSDLINLATPFLEQTKAWELAVATKKNIDTLSSLEGALSLSIRQKLAKAGITMDILKSKIDPFNAKSLELFLVKKIETKELQPLQKATIKKIVDCFK</sequence>
<dbReference type="Pfam" id="PF20700">
    <property type="entry name" value="Mutator"/>
    <property type="match status" value="2"/>
</dbReference>
<comment type="caution">
    <text evidence="9">The sequence shown here is derived from an EMBL/GenBank/DDBJ whole genome shotgun (WGS) entry which is preliminary data.</text>
</comment>
<organism evidence="9 10">
    <name type="scientific">Cotesia congregata</name>
    <name type="common">Parasitoid wasp</name>
    <name type="synonym">Apanteles congregatus</name>
    <dbReference type="NCBI Taxonomy" id="51543"/>
    <lineage>
        <taxon>Eukaryota</taxon>
        <taxon>Metazoa</taxon>
        <taxon>Ecdysozoa</taxon>
        <taxon>Arthropoda</taxon>
        <taxon>Hexapoda</taxon>
        <taxon>Insecta</taxon>
        <taxon>Pterygota</taxon>
        <taxon>Neoptera</taxon>
        <taxon>Endopterygota</taxon>
        <taxon>Hymenoptera</taxon>
        <taxon>Apocrita</taxon>
        <taxon>Ichneumonoidea</taxon>
        <taxon>Braconidae</taxon>
        <taxon>Microgastrinae</taxon>
        <taxon>Cotesia</taxon>
    </lineage>
</organism>
<keyword evidence="4" id="KW-0378">Hydrolase</keyword>
<keyword evidence="6" id="KW-0460">Magnesium</keyword>
<feature type="region of interest" description="Disordered" evidence="7">
    <location>
        <begin position="25"/>
        <end position="51"/>
    </location>
</feature>
<dbReference type="PANTHER" id="PTHR13058">
    <property type="entry name" value="THREE PRIME REPAIR EXONUCLEASE 1, 2"/>
    <property type="match status" value="1"/>
</dbReference>
<evidence type="ECO:0000256" key="3">
    <source>
        <dbReference type="ARBA" id="ARBA00022723"/>
    </source>
</evidence>
<dbReference type="InterPro" id="IPR012337">
    <property type="entry name" value="RNaseH-like_sf"/>
</dbReference>
<evidence type="ECO:0000313" key="9">
    <source>
        <dbReference type="EMBL" id="CAG5075380.1"/>
    </source>
</evidence>
<feature type="compositionally biased region" description="Basic and acidic residues" evidence="7">
    <location>
        <begin position="35"/>
        <end position="51"/>
    </location>
</feature>
<dbReference type="InterPro" id="IPR036397">
    <property type="entry name" value="RNaseH_sf"/>
</dbReference>
<feature type="domain" description="Mutator-like transposase" evidence="8">
    <location>
        <begin position="58"/>
        <end position="205"/>
    </location>
</feature>
<dbReference type="GO" id="GO:0008296">
    <property type="term" value="F:3'-5'-DNA exonuclease activity"/>
    <property type="evidence" value="ECO:0007669"/>
    <property type="project" value="TreeGrafter"/>
</dbReference>
<keyword evidence="5" id="KW-0269">Exonuclease</keyword>
<dbReference type="AlphaFoldDB" id="A0A8J2H049"/>
<dbReference type="InterPro" id="IPR049012">
    <property type="entry name" value="Mutator_transp_dom"/>
</dbReference>
<comment type="cofactor">
    <cofactor evidence="1">
        <name>Mg(2+)</name>
        <dbReference type="ChEBI" id="CHEBI:18420"/>
    </cofactor>
</comment>